<reference evidence="2 3" key="1">
    <citation type="submission" date="2018-03" db="EMBL/GenBank/DDBJ databases">
        <title>Aerobic endospore-forming bacteria genome sequencing and assembly.</title>
        <authorList>
            <person name="Cavalcante D.A."/>
            <person name="Driks A."/>
            <person name="Putonti C."/>
            <person name="De-Souza M.T."/>
        </authorList>
    </citation>
    <scope>NUCLEOTIDE SEQUENCE [LARGE SCALE GENOMIC DNA]</scope>
    <source>
        <strain evidence="2 3">SDF0037</strain>
    </source>
</reference>
<comment type="caution">
    <text evidence="2">The sequence shown here is derived from an EMBL/GenBank/DDBJ whole genome shotgun (WGS) entry which is preliminary data.</text>
</comment>
<evidence type="ECO:0000313" key="3">
    <source>
        <dbReference type="Proteomes" id="UP000317944"/>
    </source>
</evidence>
<evidence type="ECO:0000313" key="2">
    <source>
        <dbReference type="EMBL" id="TQR28467.1"/>
    </source>
</evidence>
<keyword evidence="1" id="KW-0812">Transmembrane</keyword>
<dbReference type="OrthoDB" id="2740427at2"/>
<name>A0A544U8P1_LYSSH</name>
<proteinExistence type="predicted"/>
<dbReference type="Proteomes" id="UP000317944">
    <property type="component" value="Unassembled WGS sequence"/>
</dbReference>
<gene>
    <name evidence="2" type="ORF">C7Y47_21540</name>
</gene>
<sequence length="68" mass="8037">MMAILVTLIFGSFSYMLLKFPEDFLKMSSFSDKFTKKPFLKKFVKFTGWWFLILVVGVWIIAIISLFE</sequence>
<keyword evidence="1" id="KW-0472">Membrane</keyword>
<keyword evidence="1" id="KW-1133">Transmembrane helix</keyword>
<evidence type="ECO:0000256" key="1">
    <source>
        <dbReference type="SAM" id="Phobius"/>
    </source>
</evidence>
<dbReference type="AlphaFoldDB" id="A0A544U8P1"/>
<protein>
    <submittedName>
        <fullName evidence="2">Uncharacterized protein</fullName>
    </submittedName>
</protein>
<organism evidence="2 3">
    <name type="scientific">Lysinibacillus sphaericus</name>
    <name type="common">Bacillus sphaericus</name>
    <dbReference type="NCBI Taxonomy" id="1421"/>
    <lineage>
        <taxon>Bacteria</taxon>
        <taxon>Bacillati</taxon>
        <taxon>Bacillota</taxon>
        <taxon>Bacilli</taxon>
        <taxon>Bacillales</taxon>
        <taxon>Bacillaceae</taxon>
        <taxon>Lysinibacillus</taxon>
    </lineage>
</organism>
<accession>A0A544U8P1</accession>
<dbReference type="EMBL" id="SADV01000029">
    <property type="protein sequence ID" value="TQR28467.1"/>
    <property type="molecule type" value="Genomic_DNA"/>
</dbReference>
<feature type="transmembrane region" description="Helical" evidence="1">
    <location>
        <begin position="43"/>
        <end position="67"/>
    </location>
</feature>